<sequence>MRRKAIAITAGLALAVAAAAPAHAVPYYELRYQGTMSSATVVTDSSSNLNDGTVSTANSGTVTSVTDPGTTDPYLAFGGTECATAPCPQALITPASSSTLVANGGGTSTFTFGANIRLHTGASSVTAGMNVIQFGSAGTGLHQWKLQADYWTPSCRWSDGTTAVLVPGPGDPKFTLTDNVWYKVKCSRLTGNVFEIRITDLSTGLLASVLTKTVALGAITPTGAAAIGARVISANKVDSQTDQFHGDLDDIFFHRD</sequence>
<proteinExistence type="predicted"/>
<feature type="chain" id="PRO_5032842062" evidence="1">
    <location>
        <begin position="25"/>
        <end position="256"/>
    </location>
</feature>
<reference evidence="2 3" key="1">
    <citation type="submission" date="2020-08" db="EMBL/GenBank/DDBJ databases">
        <title>Sequencing the genomes of 1000 actinobacteria strains.</title>
        <authorList>
            <person name="Klenk H.-P."/>
        </authorList>
    </citation>
    <scope>NUCLEOTIDE SEQUENCE [LARGE SCALE GENOMIC DNA]</scope>
    <source>
        <strain evidence="2 3">DSM 45362</strain>
    </source>
</reference>
<keyword evidence="3" id="KW-1185">Reference proteome</keyword>
<evidence type="ECO:0000313" key="3">
    <source>
        <dbReference type="Proteomes" id="UP000587527"/>
    </source>
</evidence>
<keyword evidence="1" id="KW-0732">Signal</keyword>
<dbReference type="Proteomes" id="UP000587527">
    <property type="component" value="Unassembled WGS sequence"/>
</dbReference>
<dbReference type="EMBL" id="JACHMN010000001">
    <property type="protein sequence ID" value="MBB5867194.1"/>
    <property type="molecule type" value="Genomic_DNA"/>
</dbReference>
<feature type="signal peptide" evidence="1">
    <location>
        <begin position="1"/>
        <end position="24"/>
    </location>
</feature>
<dbReference type="RefSeq" id="WP_184831637.1">
    <property type="nucleotide sequence ID" value="NZ_JACHMN010000001.1"/>
</dbReference>
<comment type="caution">
    <text evidence="2">The sequence shown here is derived from an EMBL/GenBank/DDBJ whole genome shotgun (WGS) entry which is preliminary data.</text>
</comment>
<protein>
    <submittedName>
        <fullName evidence="2">Uncharacterized protein</fullName>
    </submittedName>
</protein>
<evidence type="ECO:0000313" key="2">
    <source>
        <dbReference type="EMBL" id="MBB5867194.1"/>
    </source>
</evidence>
<dbReference type="AlphaFoldDB" id="A0A841BFX9"/>
<evidence type="ECO:0000256" key="1">
    <source>
        <dbReference type="SAM" id="SignalP"/>
    </source>
</evidence>
<name>A0A841BFX9_9ACTN</name>
<gene>
    <name evidence="2" type="ORF">F4553_000573</name>
</gene>
<accession>A0A841BFX9</accession>
<organism evidence="2 3">
    <name type="scientific">Allocatelliglobosispora scoriae</name>
    <dbReference type="NCBI Taxonomy" id="643052"/>
    <lineage>
        <taxon>Bacteria</taxon>
        <taxon>Bacillati</taxon>
        <taxon>Actinomycetota</taxon>
        <taxon>Actinomycetes</taxon>
        <taxon>Micromonosporales</taxon>
        <taxon>Micromonosporaceae</taxon>
        <taxon>Allocatelliglobosispora</taxon>
    </lineage>
</organism>